<evidence type="ECO:0000313" key="1">
    <source>
        <dbReference type="EMBL" id="CAT04904.1"/>
    </source>
</evidence>
<name>C5J612_MESCH</name>
<dbReference type="EMBL" id="FM864216">
    <property type="protein sequence ID" value="CAT04904.1"/>
    <property type="molecule type" value="Genomic_DNA"/>
</dbReference>
<sequence>MHLTQDKTIEQASNFVGIQSRSIKKRFKDIELEFKYGYSKYQKSCPFCFSKLKGKLIRVISVDKFIELLDNRHLFKITPYKEKIKHRWKEIKELYLQKNSYYIKNRHYLDPNQKAVKESVQNILNQYSTANNSNNKYKQKRKISVSSFYRFISIMGTKQIPIDILPYKSIGKGKNLKVVKHDTKKKSIGKIITLRPESINKRLNDNDYEMDTVVGKTTDKYVILTLINRKTRMFYFTFTKRNATSVKENLYKIIIENNLKIDTLTIDNGSENYKIDELKEIAQIYHCHPYSSYEKGSIENCHKLLRRFIPKGKSIDKYLEYDTKNIFNLINSYARKLGGDSSITSAFIIHNQSQKINLLLKR</sequence>
<gene>
    <name evidence="1" type="ordered locus">MCJ_002130</name>
</gene>
<keyword evidence="2" id="KW-1185">Reference proteome</keyword>
<dbReference type="GO" id="GO:0004803">
    <property type="term" value="F:transposase activity"/>
    <property type="evidence" value="ECO:0007669"/>
    <property type="project" value="TreeGrafter"/>
</dbReference>
<dbReference type="Proteomes" id="UP000001491">
    <property type="component" value="Chromosome"/>
</dbReference>
<dbReference type="InterPro" id="IPR051917">
    <property type="entry name" value="Transposase-Integrase"/>
</dbReference>
<protein>
    <submittedName>
        <fullName evidence="1">PUTATIVE Transposase for IS1630-like insertion sequence</fullName>
    </submittedName>
</protein>
<dbReference type="GO" id="GO:0003676">
    <property type="term" value="F:nucleic acid binding"/>
    <property type="evidence" value="ECO:0007669"/>
    <property type="project" value="InterPro"/>
</dbReference>
<dbReference type="NCBIfam" id="NF033563">
    <property type="entry name" value="transpos_IS30"/>
    <property type="match status" value="1"/>
</dbReference>
<dbReference type="KEGG" id="mco:MCJ_002130"/>
<dbReference type="Gene3D" id="3.30.420.10">
    <property type="entry name" value="Ribonuclease H-like superfamily/Ribonuclease H"/>
    <property type="match status" value="1"/>
</dbReference>
<dbReference type="eggNOG" id="COG2826">
    <property type="taxonomic scope" value="Bacteria"/>
</dbReference>
<dbReference type="PANTHER" id="PTHR10948:SF23">
    <property type="entry name" value="TRANSPOSASE INSI FOR INSERTION SEQUENCE ELEMENT IS30A-RELATED"/>
    <property type="match status" value="1"/>
</dbReference>
<dbReference type="GO" id="GO:0032196">
    <property type="term" value="P:transposition"/>
    <property type="evidence" value="ECO:0007669"/>
    <property type="project" value="TreeGrafter"/>
</dbReference>
<dbReference type="PANTHER" id="PTHR10948">
    <property type="entry name" value="TRANSPOSASE"/>
    <property type="match status" value="1"/>
</dbReference>
<dbReference type="InterPro" id="IPR053392">
    <property type="entry name" value="Transposase_IS30-like"/>
</dbReference>
<organism evidence="1 2">
    <name type="scientific">Mesomycoplasma conjunctivae (strain ATCC 25834 / NCTC 10147 / HRC/581)</name>
    <name type="common">Mycoplasma conjunctivae</name>
    <dbReference type="NCBI Taxonomy" id="572263"/>
    <lineage>
        <taxon>Bacteria</taxon>
        <taxon>Bacillati</taxon>
        <taxon>Mycoplasmatota</taxon>
        <taxon>Mycoplasmoidales</taxon>
        <taxon>Metamycoplasmataceae</taxon>
        <taxon>Mesomycoplasma</taxon>
    </lineage>
</organism>
<dbReference type="SUPFAM" id="SSF53098">
    <property type="entry name" value="Ribonuclease H-like"/>
    <property type="match status" value="1"/>
</dbReference>
<proteinExistence type="predicted"/>
<evidence type="ECO:0000313" key="2">
    <source>
        <dbReference type="Proteomes" id="UP000001491"/>
    </source>
</evidence>
<dbReference type="InterPro" id="IPR012337">
    <property type="entry name" value="RNaseH-like_sf"/>
</dbReference>
<reference evidence="2" key="1">
    <citation type="journal article" date="2009" name="BMC Bioinformatics">
        <title>The Mycoplasma conjunctivae genome sequencing, annotation and analysis.</title>
        <authorList>
            <person name="Calderon-Copete S.P."/>
            <person name="Wigger G."/>
            <person name="Wunderlin C."/>
            <person name="Schmidheini T."/>
            <person name="Frey J."/>
            <person name="Quail M.A."/>
            <person name="Falquet L."/>
        </authorList>
    </citation>
    <scope>NUCLEOTIDE SEQUENCE [LARGE SCALE GENOMIC DNA]</scope>
    <source>
        <strain evidence="2">ATCC 25834 / NCTC 10147 / HRC/581</strain>
    </source>
</reference>
<dbReference type="AlphaFoldDB" id="C5J612"/>
<dbReference type="GO" id="GO:0005829">
    <property type="term" value="C:cytosol"/>
    <property type="evidence" value="ECO:0007669"/>
    <property type="project" value="TreeGrafter"/>
</dbReference>
<accession>C5J612</accession>
<dbReference type="HOGENOM" id="CLU_764668_0_0_14"/>
<dbReference type="InterPro" id="IPR036397">
    <property type="entry name" value="RNaseH_sf"/>
</dbReference>